<accession>A0A2G2WAP0</accession>
<dbReference type="InterPro" id="IPR050314">
    <property type="entry name" value="Glycosyl_Hydrlase_18"/>
</dbReference>
<dbReference type="InterPro" id="IPR011583">
    <property type="entry name" value="Chitinase_II/V-like_cat"/>
</dbReference>
<dbReference type="STRING" id="33114.A0A2G2WAP0"/>
<feature type="domain" description="GH18" evidence="1">
    <location>
        <begin position="44"/>
        <end position="287"/>
    </location>
</feature>
<dbReference type="PROSITE" id="PS51910">
    <property type="entry name" value="GH18_2"/>
    <property type="match status" value="1"/>
</dbReference>
<dbReference type="GO" id="GO:0006032">
    <property type="term" value="P:chitin catabolic process"/>
    <property type="evidence" value="ECO:0007669"/>
    <property type="project" value="TreeGrafter"/>
</dbReference>
<gene>
    <name evidence="2" type="ORF">CQW23_16346</name>
</gene>
<dbReference type="GO" id="GO:0005975">
    <property type="term" value="P:carbohydrate metabolic process"/>
    <property type="evidence" value="ECO:0007669"/>
    <property type="project" value="InterPro"/>
</dbReference>
<evidence type="ECO:0000313" key="3">
    <source>
        <dbReference type="Proteomes" id="UP000224567"/>
    </source>
</evidence>
<dbReference type="SUPFAM" id="SSF51445">
    <property type="entry name" value="(Trans)glycosidases"/>
    <property type="match status" value="1"/>
</dbReference>
<proteinExistence type="predicted"/>
<dbReference type="SMART" id="SM00636">
    <property type="entry name" value="Glyco_18"/>
    <property type="match status" value="1"/>
</dbReference>
<dbReference type="OrthoDB" id="73875at2759"/>
<evidence type="ECO:0000313" key="2">
    <source>
        <dbReference type="EMBL" id="PHT42321.1"/>
    </source>
</evidence>
<organism evidence="2 3">
    <name type="scientific">Capsicum baccatum</name>
    <name type="common">Peruvian pepper</name>
    <dbReference type="NCBI Taxonomy" id="33114"/>
    <lineage>
        <taxon>Eukaryota</taxon>
        <taxon>Viridiplantae</taxon>
        <taxon>Streptophyta</taxon>
        <taxon>Embryophyta</taxon>
        <taxon>Tracheophyta</taxon>
        <taxon>Spermatophyta</taxon>
        <taxon>Magnoliopsida</taxon>
        <taxon>eudicotyledons</taxon>
        <taxon>Gunneridae</taxon>
        <taxon>Pentapetalae</taxon>
        <taxon>asterids</taxon>
        <taxon>lamiids</taxon>
        <taxon>Solanales</taxon>
        <taxon>Solanaceae</taxon>
        <taxon>Solanoideae</taxon>
        <taxon>Capsiceae</taxon>
        <taxon>Capsicum</taxon>
    </lineage>
</organism>
<dbReference type="GO" id="GO:0005576">
    <property type="term" value="C:extracellular region"/>
    <property type="evidence" value="ECO:0007669"/>
    <property type="project" value="TreeGrafter"/>
</dbReference>
<name>A0A2G2WAP0_CAPBA</name>
<dbReference type="Proteomes" id="UP000224567">
    <property type="component" value="Unassembled WGS sequence"/>
</dbReference>
<protein>
    <recommendedName>
        <fullName evidence="1">GH18 domain-containing protein</fullName>
    </recommendedName>
</protein>
<dbReference type="GO" id="GO:0004568">
    <property type="term" value="F:chitinase activity"/>
    <property type="evidence" value="ECO:0007669"/>
    <property type="project" value="TreeGrafter"/>
</dbReference>
<reference evidence="2 3" key="1">
    <citation type="journal article" date="2017" name="Genome Biol.">
        <title>New reference genome sequences of hot pepper reveal the massive evolution of plant disease-resistance genes by retroduplication.</title>
        <authorList>
            <person name="Kim S."/>
            <person name="Park J."/>
            <person name="Yeom S.I."/>
            <person name="Kim Y.M."/>
            <person name="Seo E."/>
            <person name="Kim K.T."/>
            <person name="Kim M.S."/>
            <person name="Lee J.M."/>
            <person name="Cheong K."/>
            <person name="Shin H.S."/>
            <person name="Kim S.B."/>
            <person name="Han K."/>
            <person name="Lee J."/>
            <person name="Park M."/>
            <person name="Lee H.A."/>
            <person name="Lee H.Y."/>
            <person name="Lee Y."/>
            <person name="Oh S."/>
            <person name="Lee J.H."/>
            <person name="Choi E."/>
            <person name="Choi E."/>
            <person name="Lee S.E."/>
            <person name="Jeon J."/>
            <person name="Kim H."/>
            <person name="Choi G."/>
            <person name="Song H."/>
            <person name="Lee J."/>
            <person name="Lee S.C."/>
            <person name="Kwon J.K."/>
            <person name="Lee H.Y."/>
            <person name="Koo N."/>
            <person name="Hong Y."/>
            <person name="Kim R.W."/>
            <person name="Kang W.H."/>
            <person name="Huh J.H."/>
            <person name="Kang B.C."/>
            <person name="Yang T.J."/>
            <person name="Lee Y.H."/>
            <person name="Bennetzen J.L."/>
            <person name="Choi D."/>
        </authorList>
    </citation>
    <scope>NUCLEOTIDE SEQUENCE [LARGE SCALE GENOMIC DNA]</scope>
    <source>
        <strain evidence="3">cv. PBC81</strain>
    </source>
</reference>
<dbReference type="Gene3D" id="3.20.20.80">
    <property type="entry name" value="Glycosidases"/>
    <property type="match status" value="1"/>
</dbReference>
<comment type="caution">
    <text evidence="2">The sequence shown here is derived from an EMBL/GenBank/DDBJ whole genome shotgun (WGS) entry which is preliminary data.</text>
</comment>
<dbReference type="PANTHER" id="PTHR11177:SF383">
    <property type="entry name" value="GLYCOSYL HYDROLASE FAMILY PROTEIN WITH CHITINASE INSERTION DOMAIN-CONTAINING PROTEIN"/>
    <property type="match status" value="1"/>
</dbReference>
<reference evidence="3" key="2">
    <citation type="journal article" date="2017" name="J. Anim. Genet.">
        <title>Multiple reference genome sequences of hot pepper reveal the massive evolution of plant disease resistance genes by retroduplication.</title>
        <authorList>
            <person name="Kim S."/>
            <person name="Park J."/>
            <person name="Yeom S.-I."/>
            <person name="Kim Y.-M."/>
            <person name="Seo E."/>
            <person name="Kim K.-T."/>
            <person name="Kim M.-S."/>
            <person name="Lee J.M."/>
            <person name="Cheong K."/>
            <person name="Shin H.-S."/>
            <person name="Kim S.-B."/>
            <person name="Han K."/>
            <person name="Lee J."/>
            <person name="Park M."/>
            <person name="Lee H.-A."/>
            <person name="Lee H.-Y."/>
            <person name="Lee Y."/>
            <person name="Oh S."/>
            <person name="Lee J.H."/>
            <person name="Choi E."/>
            <person name="Choi E."/>
            <person name="Lee S.E."/>
            <person name="Jeon J."/>
            <person name="Kim H."/>
            <person name="Choi G."/>
            <person name="Song H."/>
            <person name="Lee J."/>
            <person name="Lee S.-C."/>
            <person name="Kwon J.-K."/>
            <person name="Lee H.-Y."/>
            <person name="Koo N."/>
            <person name="Hong Y."/>
            <person name="Kim R.W."/>
            <person name="Kang W.-H."/>
            <person name="Huh J.H."/>
            <person name="Kang B.-C."/>
            <person name="Yang T.-J."/>
            <person name="Lee Y.-H."/>
            <person name="Bennetzen J.L."/>
            <person name="Choi D."/>
        </authorList>
    </citation>
    <scope>NUCLEOTIDE SEQUENCE [LARGE SCALE GENOMIC DNA]</scope>
    <source>
        <strain evidence="3">cv. PBC81</strain>
    </source>
</reference>
<dbReference type="EMBL" id="MLFT02000007">
    <property type="protein sequence ID" value="PHT42321.1"/>
    <property type="molecule type" value="Genomic_DNA"/>
</dbReference>
<dbReference type="AlphaFoldDB" id="A0A2G2WAP0"/>
<dbReference type="InterPro" id="IPR001223">
    <property type="entry name" value="Glyco_hydro18_cat"/>
</dbReference>
<dbReference type="Pfam" id="PF00704">
    <property type="entry name" value="Glyco_hydro_18"/>
    <property type="match status" value="1"/>
</dbReference>
<dbReference type="PANTHER" id="PTHR11177">
    <property type="entry name" value="CHITINASE"/>
    <property type="match status" value="1"/>
</dbReference>
<dbReference type="InterPro" id="IPR017853">
    <property type="entry name" value="GH"/>
</dbReference>
<dbReference type="GO" id="GO:0008061">
    <property type="term" value="F:chitin binding"/>
    <property type="evidence" value="ECO:0007669"/>
    <property type="project" value="InterPro"/>
</dbReference>
<sequence>MTNKSTHHYGPPSSLNDMAIEGFSDFLVHFGPYSSSPWLRRNQRLFRGYWLSDRGLTINSIDSTLFTHLFCAFADLDFPANQLIVSLENQDYFRQFTRTVLQKNPSVKTILSIGGGAANKTAYGIMARTNSSRKSFIDSSIRLAREFGFHGLDLGWQYPQSTSDMTNLGTLLDEWRSAINTEARDTGSAALLFTATVSASPRVDNSLRYPIQSVAYNLDWINLMAYEFYGPNWSPSQMNSHAQLFDPSNQGMSGSNGISDWNEAGVPTRKMVLAIPYYGFAMELQGD</sequence>
<evidence type="ECO:0000259" key="1">
    <source>
        <dbReference type="PROSITE" id="PS51910"/>
    </source>
</evidence>
<keyword evidence="3" id="KW-1185">Reference proteome</keyword>